<organism evidence="1 2">
    <name type="scientific">Salinivibrio kushneri</name>
    <dbReference type="NCBI Taxonomy" id="1908198"/>
    <lineage>
        <taxon>Bacteria</taxon>
        <taxon>Pseudomonadati</taxon>
        <taxon>Pseudomonadota</taxon>
        <taxon>Gammaproteobacteria</taxon>
        <taxon>Vibrionales</taxon>
        <taxon>Vibrionaceae</taxon>
        <taxon>Salinivibrio</taxon>
    </lineage>
</organism>
<sequence>MNLIQDPWLEYIHRNGDIKKRPITAICDPDVVDFSLPRADFYGAAYQFAIGLLQTAFAPKDLSQWHHYFKTPPADAVLEEAVDQVSHAFNVVGEGPLFMQDFDSLEDAPSTTVSGLLIEAPGANGIKNNTDHFIKRGIGQVLSLEMAALALFTMQINAPAGGSGHRVGLRGGGPLTTLVMPVTSEASLWEKLWLNIINKDFWRYPSPNFTDGSVFPWLAPTQTSEKKGSEVYANAVHPLHVYWAMPRRIRLEVEYHDAECQLLGQQVEQVVNHYRTQNYGANYDGEWSHPLTPYRFNPKKPEEPPFSVKAQPGGITYKIWDTLTLSSDAQGYRCATVISHYYALSQRHGKLLGYRPHLKAFGYDMDNMKARGWYNSELPLFAFSEEQQEDVLTAVNTLQDLSVKSLKQLRDQIKNAWFDRPKDAKGDTSFIDLAFWQKTESAFFTAVSQLIENIEQEDESLTPEQAKKWLNTLRAVCFDLFDGYAMTELGNARNMARRIKARQTLSWWLFNSKDIKAFIREHDIAIDKEIA</sequence>
<dbReference type="InterPro" id="IPR013381">
    <property type="entry name" value="CRISPR-assoc_prot_Cse1"/>
</dbReference>
<gene>
    <name evidence="1" type="primary">casA</name>
    <name evidence="1" type="ORF">N8M53_13590</name>
</gene>
<dbReference type="CDD" id="cd09729">
    <property type="entry name" value="Cse1_I-E"/>
    <property type="match status" value="1"/>
</dbReference>
<proteinExistence type="predicted"/>
<protein>
    <submittedName>
        <fullName evidence="1">Type I-E CRISPR-associated protein Cse1/CasA</fullName>
    </submittedName>
</protein>
<dbReference type="RefSeq" id="WP_269580400.1">
    <property type="nucleotide sequence ID" value="NZ_CP114589.1"/>
</dbReference>
<geneLocation type="plasmid" evidence="1 2">
    <name>unnamed</name>
</geneLocation>
<dbReference type="EMBL" id="CP114589">
    <property type="protein sequence ID" value="WBA10384.1"/>
    <property type="molecule type" value="Genomic_DNA"/>
</dbReference>
<dbReference type="AlphaFoldDB" id="A0AA47LT11"/>
<accession>A0AA47LT11</accession>
<evidence type="ECO:0000313" key="1">
    <source>
        <dbReference type="EMBL" id="WBA10384.1"/>
    </source>
</evidence>
<dbReference type="Pfam" id="PF09481">
    <property type="entry name" value="CRISPR_Cse1"/>
    <property type="match status" value="1"/>
</dbReference>
<dbReference type="NCBIfam" id="TIGR02547">
    <property type="entry name" value="casA_cse1"/>
    <property type="match status" value="1"/>
</dbReference>
<evidence type="ECO:0000313" key="2">
    <source>
        <dbReference type="Proteomes" id="UP001164748"/>
    </source>
</evidence>
<keyword evidence="1" id="KW-0614">Plasmid</keyword>
<dbReference type="Proteomes" id="UP001164748">
    <property type="component" value="Plasmid unnamed"/>
</dbReference>
<reference evidence="1" key="1">
    <citation type="submission" date="2022-09" db="EMBL/GenBank/DDBJ databases">
        <authorList>
            <person name="Li Z.-J."/>
        </authorList>
    </citation>
    <scope>NUCLEOTIDE SEQUENCE</scope>
    <source>
        <strain evidence="1">TGB11</strain>
        <plasmid evidence="1">unnamed</plasmid>
    </source>
</reference>
<name>A0AA47LT11_9GAMM</name>